<organism evidence="2 3">
    <name type="scientific">Agrobacterium tumefaciens</name>
    <dbReference type="NCBI Taxonomy" id="358"/>
    <lineage>
        <taxon>Bacteria</taxon>
        <taxon>Pseudomonadati</taxon>
        <taxon>Pseudomonadota</taxon>
        <taxon>Alphaproteobacteria</taxon>
        <taxon>Hyphomicrobiales</taxon>
        <taxon>Rhizobiaceae</taxon>
        <taxon>Rhizobium/Agrobacterium group</taxon>
        <taxon>Agrobacterium</taxon>
        <taxon>Agrobacterium tumefaciens complex</taxon>
    </lineage>
</organism>
<accession>A0A2L2LL93</accession>
<name>A0A2L2LL93_AGRTU</name>
<keyword evidence="1" id="KW-0812">Transmembrane</keyword>
<feature type="transmembrane region" description="Helical" evidence="1">
    <location>
        <begin position="17"/>
        <end position="37"/>
    </location>
</feature>
<dbReference type="AlphaFoldDB" id="A0A2L2LL93"/>
<dbReference type="EMBL" id="CP026925">
    <property type="protein sequence ID" value="AVH45103.1"/>
    <property type="molecule type" value="Genomic_DNA"/>
</dbReference>
<keyword evidence="1" id="KW-0472">Membrane</keyword>
<gene>
    <name evidence="2" type="ORF">At1D1609_50660</name>
</gene>
<reference evidence="2 3" key="1">
    <citation type="submission" date="2018-02" db="EMBL/GenBank/DDBJ databases">
        <title>Complete genome sequence of Agrobacterium tumefaciens 1D1609.</title>
        <authorList>
            <person name="Cho S.-T."/>
            <person name="Haryono M."/>
            <person name="Chang H.-H."/>
            <person name="Santos M.N."/>
            <person name="Lai E.-M."/>
            <person name="Kuo C.-H."/>
        </authorList>
    </citation>
    <scope>NUCLEOTIDE SEQUENCE [LARGE SCALE GENOMIC DNA]</scope>
    <source>
        <strain evidence="2 3">1D1609</strain>
    </source>
</reference>
<protein>
    <submittedName>
        <fullName evidence="2">Uncharacterized protein</fullName>
    </submittedName>
</protein>
<evidence type="ECO:0000313" key="2">
    <source>
        <dbReference type="EMBL" id="AVH45103.1"/>
    </source>
</evidence>
<sequence>MAYDWNRNERDGRFDELAAALIFFTVITLLLASAYLVTSLAR</sequence>
<evidence type="ECO:0000313" key="3">
    <source>
        <dbReference type="Proteomes" id="UP000237717"/>
    </source>
</evidence>
<dbReference type="Proteomes" id="UP000237717">
    <property type="component" value="Chromosome II"/>
</dbReference>
<keyword evidence="1" id="KW-1133">Transmembrane helix</keyword>
<evidence type="ECO:0000256" key="1">
    <source>
        <dbReference type="SAM" id="Phobius"/>
    </source>
</evidence>
<proteinExistence type="predicted"/>